<accession>A0A4R7VF98</accession>
<dbReference type="AlphaFoldDB" id="A0A4R7VF98"/>
<evidence type="ECO:0000313" key="2">
    <source>
        <dbReference type="Proteomes" id="UP000294927"/>
    </source>
</evidence>
<evidence type="ECO:0000313" key="1">
    <source>
        <dbReference type="EMBL" id="TDV47904.1"/>
    </source>
</evidence>
<sequence length="92" mass="9924">MDSLVLDIGGTVGALVIHAGPALAEREIEISPADRDSPREHNVVHARRDHDRTAYTAVFPSVEAGDYTVWAPEGARHAVVTIHGGEVTEHHL</sequence>
<dbReference type="RefSeq" id="WP_133905190.1">
    <property type="nucleotide sequence ID" value="NZ_SOCP01000009.1"/>
</dbReference>
<dbReference type="Proteomes" id="UP000294927">
    <property type="component" value="Unassembled WGS sequence"/>
</dbReference>
<gene>
    <name evidence="1" type="ORF">CLV71_109139</name>
</gene>
<comment type="caution">
    <text evidence="1">The sequence shown here is derived from an EMBL/GenBank/DDBJ whole genome shotgun (WGS) entry which is preliminary data.</text>
</comment>
<name>A0A4R7VF98_9PSEU</name>
<protein>
    <submittedName>
        <fullName evidence="1">Uncharacterized protein</fullName>
    </submittedName>
</protein>
<organism evidence="1 2">
    <name type="scientific">Actinophytocola oryzae</name>
    <dbReference type="NCBI Taxonomy" id="502181"/>
    <lineage>
        <taxon>Bacteria</taxon>
        <taxon>Bacillati</taxon>
        <taxon>Actinomycetota</taxon>
        <taxon>Actinomycetes</taxon>
        <taxon>Pseudonocardiales</taxon>
        <taxon>Pseudonocardiaceae</taxon>
    </lineage>
</organism>
<reference evidence="1 2" key="1">
    <citation type="submission" date="2019-03" db="EMBL/GenBank/DDBJ databases">
        <title>Genomic Encyclopedia of Archaeal and Bacterial Type Strains, Phase II (KMG-II): from individual species to whole genera.</title>
        <authorList>
            <person name="Goeker M."/>
        </authorList>
    </citation>
    <scope>NUCLEOTIDE SEQUENCE [LARGE SCALE GENOMIC DNA]</scope>
    <source>
        <strain evidence="1 2">DSM 45499</strain>
    </source>
</reference>
<dbReference type="EMBL" id="SOCP01000009">
    <property type="protein sequence ID" value="TDV47904.1"/>
    <property type="molecule type" value="Genomic_DNA"/>
</dbReference>
<dbReference type="OrthoDB" id="161020at2"/>
<proteinExistence type="predicted"/>
<keyword evidence="2" id="KW-1185">Reference proteome</keyword>